<dbReference type="SUPFAM" id="SSF52540">
    <property type="entry name" value="P-loop containing nucleoside triphosphate hydrolases"/>
    <property type="match status" value="1"/>
</dbReference>
<dbReference type="RefSeq" id="WP_092650186.1">
    <property type="nucleotide sequence ID" value="NZ_FOHA01000002.1"/>
</dbReference>
<dbReference type="PANTHER" id="PTHR42939">
    <property type="entry name" value="ABC TRANSPORTER ATP-BINDING PROTEIN ALBC-RELATED"/>
    <property type="match status" value="1"/>
</dbReference>
<reference evidence="5 6" key="1">
    <citation type="submission" date="2016-10" db="EMBL/GenBank/DDBJ databases">
        <authorList>
            <person name="de Groot N.N."/>
        </authorList>
    </citation>
    <scope>NUCLEOTIDE SEQUENCE [LARGE SCALE GENOMIC DNA]</scope>
    <source>
        <strain evidence="5 6">DSM 13760</strain>
    </source>
</reference>
<accession>A0A1H9QSD8</accession>
<dbReference type="InterPro" id="IPR027417">
    <property type="entry name" value="P-loop_NTPase"/>
</dbReference>
<evidence type="ECO:0000313" key="5">
    <source>
        <dbReference type="EMBL" id="SER63297.1"/>
    </source>
</evidence>
<evidence type="ECO:0000313" key="6">
    <source>
        <dbReference type="Proteomes" id="UP000198948"/>
    </source>
</evidence>
<dbReference type="PROSITE" id="PS50893">
    <property type="entry name" value="ABC_TRANSPORTER_2"/>
    <property type="match status" value="1"/>
</dbReference>
<dbReference type="InterPro" id="IPR051782">
    <property type="entry name" value="ABC_Transporter_VariousFunc"/>
</dbReference>
<evidence type="ECO:0000256" key="3">
    <source>
        <dbReference type="ARBA" id="ARBA00022840"/>
    </source>
</evidence>
<keyword evidence="3" id="KW-0067">ATP-binding</keyword>
<keyword evidence="6" id="KW-1185">Reference proteome</keyword>
<dbReference type="OrthoDB" id="2079174at2"/>
<keyword evidence="2" id="KW-0547">Nucleotide-binding</keyword>
<evidence type="ECO:0000259" key="4">
    <source>
        <dbReference type="PROSITE" id="PS50893"/>
    </source>
</evidence>
<evidence type="ECO:0000256" key="2">
    <source>
        <dbReference type="ARBA" id="ARBA00022741"/>
    </source>
</evidence>
<sequence length="278" mass="31052">MENDLLTLNGVTKRIENRILFRNVQLTVQKNQAIAITGHNGCGKSTLLNIMAGFSAIQSGTIKRHQDLKINFVPESFPRLAVSARKYVQSVGLIEGIPAAELEVKSQALFKQFFLEEMVDTPLKHLSKGTLQKIAVIQALLTVPDILLLDEPLSGQDSDSQKVFIQLMNEYVAGGGAIVMSCHEKYLIHQVATVAYEMTDKSLQEKAIEPIHSVLQRLHFSHQQLDQPLPAIVSEASEKVEQKEHETVLIVTSDKSHALLQEMLQAGFELRRMTDEIF</sequence>
<dbReference type="Proteomes" id="UP000198948">
    <property type="component" value="Unassembled WGS sequence"/>
</dbReference>
<feature type="domain" description="ABC transporter" evidence="4">
    <location>
        <begin position="6"/>
        <end position="225"/>
    </location>
</feature>
<dbReference type="PANTHER" id="PTHR42939:SF1">
    <property type="entry name" value="ABC TRANSPORTER ATP-BINDING PROTEIN ALBC-RELATED"/>
    <property type="match status" value="1"/>
</dbReference>
<gene>
    <name evidence="5" type="ORF">SAMN04488559_102252</name>
</gene>
<keyword evidence="1" id="KW-0813">Transport</keyword>
<dbReference type="Pfam" id="PF00005">
    <property type="entry name" value="ABC_tran"/>
    <property type="match status" value="1"/>
</dbReference>
<protein>
    <submittedName>
        <fullName evidence="5">ABC-type multidrug transport system, ATPase component</fullName>
    </submittedName>
</protein>
<dbReference type="GO" id="GO:0016887">
    <property type="term" value="F:ATP hydrolysis activity"/>
    <property type="evidence" value="ECO:0007669"/>
    <property type="project" value="InterPro"/>
</dbReference>
<name>A0A1H9QSD8_9LACT</name>
<evidence type="ECO:0000256" key="1">
    <source>
        <dbReference type="ARBA" id="ARBA00022448"/>
    </source>
</evidence>
<dbReference type="InterPro" id="IPR003439">
    <property type="entry name" value="ABC_transporter-like_ATP-bd"/>
</dbReference>
<organism evidence="5 6">
    <name type="scientific">Isobaculum melis</name>
    <dbReference type="NCBI Taxonomy" id="142588"/>
    <lineage>
        <taxon>Bacteria</taxon>
        <taxon>Bacillati</taxon>
        <taxon>Bacillota</taxon>
        <taxon>Bacilli</taxon>
        <taxon>Lactobacillales</taxon>
        <taxon>Carnobacteriaceae</taxon>
        <taxon>Isobaculum</taxon>
    </lineage>
</organism>
<dbReference type="EMBL" id="FOHA01000002">
    <property type="protein sequence ID" value="SER63297.1"/>
    <property type="molecule type" value="Genomic_DNA"/>
</dbReference>
<dbReference type="STRING" id="142588.SAMN04488559_102252"/>
<proteinExistence type="predicted"/>
<dbReference type="AlphaFoldDB" id="A0A1H9QSD8"/>
<dbReference type="Gene3D" id="3.40.50.300">
    <property type="entry name" value="P-loop containing nucleotide triphosphate hydrolases"/>
    <property type="match status" value="1"/>
</dbReference>
<dbReference type="SMART" id="SM00382">
    <property type="entry name" value="AAA"/>
    <property type="match status" value="1"/>
</dbReference>
<dbReference type="GO" id="GO:0005524">
    <property type="term" value="F:ATP binding"/>
    <property type="evidence" value="ECO:0007669"/>
    <property type="project" value="UniProtKB-KW"/>
</dbReference>
<dbReference type="InterPro" id="IPR003593">
    <property type="entry name" value="AAA+_ATPase"/>
</dbReference>